<organism evidence="3 4">
    <name type="scientific">Palleronia salina</name>
    <dbReference type="NCBI Taxonomy" id="313368"/>
    <lineage>
        <taxon>Bacteria</taxon>
        <taxon>Pseudomonadati</taxon>
        <taxon>Pseudomonadota</taxon>
        <taxon>Alphaproteobacteria</taxon>
        <taxon>Rhodobacterales</taxon>
        <taxon>Roseobacteraceae</taxon>
        <taxon>Palleronia</taxon>
    </lineage>
</organism>
<evidence type="ECO:0000259" key="2">
    <source>
        <dbReference type="PROSITE" id="PS51724"/>
    </source>
</evidence>
<feature type="region of interest" description="Disordered" evidence="1">
    <location>
        <begin position="203"/>
        <end position="228"/>
    </location>
</feature>
<dbReference type="Proteomes" id="UP000184040">
    <property type="component" value="Unassembled WGS sequence"/>
</dbReference>
<dbReference type="Pfam" id="PF05036">
    <property type="entry name" value="SPOR"/>
    <property type="match status" value="1"/>
</dbReference>
<dbReference type="InterPro" id="IPR036680">
    <property type="entry name" value="SPOR-like_sf"/>
</dbReference>
<dbReference type="EMBL" id="FQZA01000001">
    <property type="protein sequence ID" value="SHI32544.1"/>
    <property type="molecule type" value="Genomic_DNA"/>
</dbReference>
<keyword evidence="4" id="KW-1185">Reference proteome</keyword>
<proteinExistence type="predicted"/>
<evidence type="ECO:0000313" key="3">
    <source>
        <dbReference type="EMBL" id="SHI32544.1"/>
    </source>
</evidence>
<dbReference type="PROSITE" id="PS51724">
    <property type="entry name" value="SPOR"/>
    <property type="match status" value="1"/>
</dbReference>
<reference evidence="3 4" key="1">
    <citation type="submission" date="2016-11" db="EMBL/GenBank/DDBJ databases">
        <authorList>
            <person name="Jaros S."/>
            <person name="Januszkiewicz K."/>
            <person name="Wedrychowicz H."/>
        </authorList>
    </citation>
    <scope>NUCLEOTIDE SEQUENCE [LARGE SCALE GENOMIC DNA]</scope>
    <source>
        <strain evidence="3 4">DSM 26892</strain>
    </source>
</reference>
<dbReference type="AlphaFoldDB" id="A0A1M6A7R6"/>
<gene>
    <name evidence="3" type="ORF">SAMN04488012_10123</name>
</gene>
<sequence length="341" mass="35724">MAEIDYLEEYGEPESAIMGAGHSFGKWANISGAVVSLALIAGLSVWGYKLLMRDVTGVPVVQAMEGAFRVAPEDPGGMRAPHQGLAVNEIAAVGEAGGPVEEVTLAPPPMALDEDEDRPAAVLSQLAEAEAADAAPEVVADAGEAVAPETDDGAWDGEFLDEELAENGAEDALATDLAVAEALSTPEADTAMPGDEDFAMDEEEPLSADTDVAAASSPRPPQRPADLDTTVAPSNIAIVSADPMAGQPSDEVSVDDLAIGTRLVQLGAFGDPEIAREQWVEIAGRFPDYFEGKRRVVQRAESGGKIFYRLRAEGFDDLADTRRFCTALVAGSADCIPVELR</sequence>
<feature type="domain" description="SPOR" evidence="2">
    <location>
        <begin position="256"/>
        <end position="341"/>
    </location>
</feature>
<accession>A0A1M6A7R6</accession>
<evidence type="ECO:0000256" key="1">
    <source>
        <dbReference type="SAM" id="MobiDB-lite"/>
    </source>
</evidence>
<dbReference type="STRING" id="313368.SAMN04488012_10123"/>
<dbReference type="InterPro" id="IPR007730">
    <property type="entry name" value="SPOR-like_dom"/>
</dbReference>
<evidence type="ECO:0000313" key="4">
    <source>
        <dbReference type="Proteomes" id="UP000184040"/>
    </source>
</evidence>
<name>A0A1M6A7R6_9RHOB</name>
<protein>
    <submittedName>
        <fullName evidence="3">Sporulation related domain-containing protein</fullName>
    </submittedName>
</protein>
<dbReference type="GO" id="GO:0042834">
    <property type="term" value="F:peptidoglycan binding"/>
    <property type="evidence" value="ECO:0007669"/>
    <property type="project" value="InterPro"/>
</dbReference>
<dbReference type="RefSeq" id="WP_073125252.1">
    <property type="nucleotide sequence ID" value="NZ_FQZA01000001.1"/>
</dbReference>
<dbReference type="Gene3D" id="3.30.70.1070">
    <property type="entry name" value="Sporulation related repeat"/>
    <property type="match status" value="1"/>
</dbReference>